<reference evidence="2 3" key="1">
    <citation type="submission" date="2013-02" db="EMBL/GenBank/DDBJ databases">
        <title>The Genome Sequence of Enterococcus phoeniculicola BAA-412.</title>
        <authorList>
            <consortium name="The Broad Institute Genome Sequencing Platform"/>
            <consortium name="The Broad Institute Genome Sequencing Center for Infectious Disease"/>
            <person name="Earl A.M."/>
            <person name="Gilmore M.S."/>
            <person name="Lebreton F."/>
            <person name="Walker B."/>
            <person name="Young S.K."/>
            <person name="Zeng Q."/>
            <person name="Gargeya S."/>
            <person name="Fitzgerald M."/>
            <person name="Haas B."/>
            <person name="Abouelleil A."/>
            <person name="Alvarado L."/>
            <person name="Arachchi H.M."/>
            <person name="Berlin A.M."/>
            <person name="Chapman S.B."/>
            <person name="Dewar J."/>
            <person name="Goldberg J."/>
            <person name="Griggs A."/>
            <person name="Gujja S."/>
            <person name="Hansen M."/>
            <person name="Howarth C."/>
            <person name="Imamovic A."/>
            <person name="Larimer J."/>
            <person name="McCowan C."/>
            <person name="Murphy C."/>
            <person name="Neiman D."/>
            <person name="Pearson M."/>
            <person name="Priest M."/>
            <person name="Roberts A."/>
            <person name="Saif S."/>
            <person name="Shea T."/>
            <person name="Sisk P."/>
            <person name="Sykes S."/>
            <person name="Wortman J."/>
            <person name="Nusbaum C."/>
            <person name="Birren B."/>
        </authorList>
    </citation>
    <scope>NUCLEOTIDE SEQUENCE [LARGE SCALE GENOMIC DNA]</scope>
    <source>
        <strain evidence="2 3">ATCC BAA-412</strain>
    </source>
</reference>
<organism evidence="2 3">
    <name type="scientific">Enterococcus phoeniculicola ATCC BAA-412</name>
    <dbReference type="NCBI Taxonomy" id="1158610"/>
    <lineage>
        <taxon>Bacteria</taxon>
        <taxon>Bacillati</taxon>
        <taxon>Bacillota</taxon>
        <taxon>Bacilli</taxon>
        <taxon>Lactobacillales</taxon>
        <taxon>Enterococcaceae</taxon>
        <taxon>Enterococcus</taxon>
    </lineage>
</organism>
<feature type="domain" description="Mga helix-turn-helix" evidence="1">
    <location>
        <begin position="89"/>
        <end position="167"/>
    </location>
</feature>
<dbReference type="EMBL" id="AJAT01000017">
    <property type="protein sequence ID" value="EOL42537.1"/>
    <property type="molecule type" value="Genomic_DNA"/>
</dbReference>
<sequence>MILNKREVGKLALLKYLVAQTAPVHRERILSKFNISLSTLKRYTHSMNEDLKSVKEFNQIQIIEDDGYFFHNPTPFNGQYVLKKMNFSYHLDSLQFQLFEKIFSNSIRSIHDLATCLSISLPYLYKLLLDANQFLKPFFIKIDYSINLDNISISGSNENIRLFETYFFWNVTQGIDWLFQNISIDELFSCFTEQEFRAFFDSSAAKQSKFLHSLAVIHQLYPSEAKRLALHESLKEVMAVFQSENDLSGPLIRLLKTSYPEIHDEESLESEGLFFNFMSRIFSSYRDTDDTQIKIGQKLAEVNNDLILYCKQLVTALIIEYPEIKRSPNYNDLRYKLLYFFSLYIANVRYIRFDSSHLQEFMFINPNLQTVKSTLYTKGEEFFNRFLAKNPILKDQEISPFHLTLAHSLIYYFLSQIEQTPLKIYIQFSKNMFGGVYIHSQLYNLFGRENITVVEDMNSADIIISDFYEKRYKSENYFYFDDLTDQESWTKLFIFVHRFQLDHAI</sequence>
<dbReference type="AlphaFoldDB" id="R3W4J7"/>
<evidence type="ECO:0000259" key="1">
    <source>
        <dbReference type="Pfam" id="PF05043"/>
    </source>
</evidence>
<protein>
    <recommendedName>
        <fullName evidence="1">Mga helix-turn-helix domain-containing protein</fullName>
    </recommendedName>
</protein>
<dbReference type="HOGENOM" id="CLU_042513_0_0_9"/>
<dbReference type="PATRIC" id="fig|1158610.3.peg.2872"/>
<evidence type="ECO:0000313" key="3">
    <source>
        <dbReference type="Proteomes" id="UP000013785"/>
    </source>
</evidence>
<evidence type="ECO:0000313" key="2">
    <source>
        <dbReference type="EMBL" id="EOL42537.1"/>
    </source>
</evidence>
<gene>
    <name evidence="2" type="ORF">UC3_02889</name>
</gene>
<dbReference type="Proteomes" id="UP000013785">
    <property type="component" value="Unassembled WGS sequence"/>
</dbReference>
<dbReference type="Pfam" id="PF05043">
    <property type="entry name" value="Mga"/>
    <property type="match status" value="1"/>
</dbReference>
<dbReference type="InterPro" id="IPR007737">
    <property type="entry name" value="Mga_HTH"/>
</dbReference>
<keyword evidence="3" id="KW-1185">Reference proteome</keyword>
<name>R3W4J7_9ENTE</name>
<comment type="caution">
    <text evidence="2">The sequence shown here is derived from an EMBL/GenBank/DDBJ whole genome shotgun (WGS) entry which is preliminary data.</text>
</comment>
<dbReference type="OrthoDB" id="2175541at2"/>
<dbReference type="eggNOG" id="COG3711">
    <property type="taxonomic scope" value="Bacteria"/>
</dbReference>
<dbReference type="RefSeq" id="WP_010769524.1">
    <property type="nucleotide sequence ID" value="NZ_ASWE01000001.1"/>
</dbReference>
<accession>R3W4J7</accession>
<proteinExistence type="predicted"/>